<evidence type="ECO:0000256" key="1">
    <source>
        <dbReference type="SAM" id="MobiDB-lite"/>
    </source>
</evidence>
<proteinExistence type="predicted"/>
<feature type="compositionally biased region" description="Polar residues" evidence="1">
    <location>
        <begin position="259"/>
        <end position="279"/>
    </location>
</feature>
<feature type="compositionally biased region" description="Low complexity" evidence="1">
    <location>
        <begin position="769"/>
        <end position="791"/>
    </location>
</feature>
<gene>
    <name evidence="2" type="ORF">Vretimale_16974</name>
</gene>
<name>A0A8J4GU21_9CHLO</name>
<feature type="compositionally biased region" description="Basic and acidic residues" evidence="1">
    <location>
        <begin position="1031"/>
        <end position="1046"/>
    </location>
</feature>
<dbReference type="EMBL" id="BNCQ01000052">
    <property type="protein sequence ID" value="GIM13916.1"/>
    <property type="molecule type" value="Genomic_DNA"/>
</dbReference>
<feature type="region of interest" description="Disordered" evidence="1">
    <location>
        <begin position="259"/>
        <end position="311"/>
    </location>
</feature>
<feature type="region of interest" description="Disordered" evidence="1">
    <location>
        <begin position="769"/>
        <end position="798"/>
    </location>
</feature>
<feature type="compositionally biased region" description="Low complexity" evidence="1">
    <location>
        <begin position="971"/>
        <end position="981"/>
    </location>
</feature>
<feature type="non-terminal residue" evidence="2">
    <location>
        <position position="1346"/>
    </location>
</feature>
<organism evidence="2 3">
    <name type="scientific">Volvox reticuliferus</name>
    <dbReference type="NCBI Taxonomy" id="1737510"/>
    <lineage>
        <taxon>Eukaryota</taxon>
        <taxon>Viridiplantae</taxon>
        <taxon>Chlorophyta</taxon>
        <taxon>core chlorophytes</taxon>
        <taxon>Chlorophyceae</taxon>
        <taxon>CS clade</taxon>
        <taxon>Chlamydomonadales</taxon>
        <taxon>Volvocaceae</taxon>
        <taxon>Volvox</taxon>
    </lineage>
</organism>
<feature type="compositionally biased region" description="Basic and acidic residues" evidence="1">
    <location>
        <begin position="298"/>
        <end position="308"/>
    </location>
</feature>
<sequence length="1346" mass="146293">MDSWQNLMRYPTFSSRALGSFAQFEHEFRKHIGAVKFYGVVHGKKALLVHGFAIMTASVCKDRDDPFTAWAESEHPKVLREHKQLWTQAGNREAEYEGLEFTDAQGKEVPDLWSFYLAKVKAKFDLPDPDAKRKVQTFKQAEHETPTQAAQRFTDLVRCIRKNAIADDDLATHFFDGLRDRKMRKFIRGMYMQKPVDQEDVWSLKFVVDHAQQYHVAMRKSLVSIDCDKPAEPKPKAKAITLSTREWQEYQELKAWQAASNTTARAPKSTTAGTSSQPAPQRANPPPEGRTRGPQGGRRADGQRRSADGRPCTYARCLGRRAAHSETECWTKQLDEGRVNDQAPPPAYFVEKHKQARASGGKTMLTVTEEDEEDEEATTLAITKADLLRWGLQEQEALAPSKIGCPVITSPGATPATDEEASVANAWTNRERLPAGFEQLPPGPLPSTLPRSSSAATTLDCQWRDGRRVQLQLGPQAPAEAFQELLRLVKEVVKEAPACDKVSARSISTKADPTAPLITAGALEGAPEELVRQACADYRAAAEGILRMSNQAPSESVAIVAADGKPLWKDLRVVPDTASDVVLLAESLVEQAGLQLAPTRILLNTGHGPAGTGPRPLGQVEGGLTICLAPGTPHESYVHTNAVVVPDATAQACGFSVLLGTRVLHRGSMEVRRFPSPHLAYRPRMDELRWAYLPMEPLVDKAAAHLNAVRQCLVTGSATENSEGAAAGPGPTERVEPGPVGASAAAALFPERSPPRPQPLSRAALPARLARAPTSQATAPASQMAAPTTSTPTPPPAAAVARRHYQGDLPSAWVMEALGLPHATWHPDLLAPLNASLLILQLQGQGLFTAAEATQAGHRRLVQVLEQSAIGQEFLRASLAASTPGLSGYTGPLPLAGTLRVLELRSAAHPGEEEAVRRTLSNEGFLHADDVQAKAFALSTMCLSRGPQITPADADVAGEGLATHPAGGSGLAPLLPATLTTPPQPNRRVNAREALASRPPLTEERQPLATTGRRSRSRERPQRSRPSSRSRSRERPRREDPGQERSLKRRSRERSPRPQGQRRASRERAPVARPTREERHHHGWRPSRAGSGSPVRQSRPGRSGQGGLAAPQPGLVTARETLPPPTAAPAAPLQPCHHPAQLHGVGRRAYHMPRLHCGHGPGRVAFFVQRDDQYTPAAVVAIDTGFTGAFAFSRAFLDRHRLPYDIPGAPELRTFDGSLIPAWAHVTGFNLLIEMEHDQAILIPCPDVVQGDLAWPVIHGQEADIVVGMAFLEGRAQLDLEAVDSDHRYLTLTKIVPRAARWRLETFTTYDLAYAGVDVASTTAAMSVLDQIEPELADFLMEACGG</sequence>
<evidence type="ECO:0000313" key="3">
    <source>
        <dbReference type="Proteomes" id="UP000722791"/>
    </source>
</evidence>
<reference evidence="2" key="1">
    <citation type="journal article" date="2021" name="Proc. Natl. Acad. Sci. U.S.A.">
        <title>Three genomes in the algal genus Volvox reveal the fate of a haploid sex-determining region after a transition to homothallism.</title>
        <authorList>
            <person name="Yamamoto K."/>
            <person name="Hamaji T."/>
            <person name="Kawai-Toyooka H."/>
            <person name="Matsuzaki R."/>
            <person name="Takahashi F."/>
            <person name="Nishimura Y."/>
            <person name="Kawachi M."/>
            <person name="Noguchi H."/>
            <person name="Minakuchi Y."/>
            <person name="Umen J.G."/>
            <person name="Toyoda A."/>
            <person name="Nozaki H."/>
        </authorList>
    </citation>
    <scope>NUCLEOTIDE SEQUENCE</scope>
    <source>
        <strain evidence="2">NIES-3785</strain>
    </source>
</reference>
<feature type="compositionally biased region" description="Basic and acidic residues" evidence="1">
    <location>
        <begin position="1064"/>
        <end position="1080"/>
    </location>
</feature>
<comment type="caution">
    <text evidence="2">The sequence shown here is derived from an EMBL/GenBank/DDBJ whole genome shotgun (WGS) entry which is preliminary data.</text>
</comment>
<accession>A0A8J4GU21</accession>
<evidence type="ECO:0000313" key="2">
    <source>
        <dbReference type="EMBL" id="GIM13916.1"/>
    </source>
</evidence>
<feature type="region of interest" description="Disordered" evidence="1">
    <location>
        <begin position="720"/>
        <end position="739"/>
    </location>
</feature>
<dbReference type="Proteomes" id="UP000722791">
    <property type="component" value="Unassembled WGS sequence"/>
</dbReference>
<protein>
    <submittedName>
        <fullName evidence="2">Uncharacterized protein</fullName>
    </submittedName>
</protein>
<feature type="region of interest" description="Disordered" evidence="1">
    <location>
        <begin position="958"/>
        <end position="1135"/>
    </location>
</feature>